<feature type="coiled-coil region" evidence="8">
    <location>
        <begin position="301"/>
        <end position="335"/>
    </location>
</feature>
<dbReference type="EMBL" id="CDMY01000420">
    <property type="protein sequence ID" value="CEM11602.1"/>
    <property type="molecule type" value="Genomic_DNA"/>
</dbReference>
<dbReference type="VEuPathDB" id="CryptoDB:Vbra_9090"/>
<evidence type="ECO:0000256" key="7">
    <source>
        <dbReference type="ARBA" id="ARBA00022807"/>
    </source>
</evidence>
<feature type="region of interest" description="Disordered" evidence="9">
    <location>
        <begin position="248"/>
        <end position="296"/>
    </location>
</feature>
<dbReference type="GO" id="GO:0016579">
    <property type="term" value="P:protein deubiquitination"/>
    <property type="evidence" value="ECO:0007669"/>
    <property type="project" value="InterPro"/>
</dbReference>
<proteinExistence type="inferred from homology"/>
<dbReference type="PANTHER" id="PTHR24006">
    <property type="entry name" value="UBIQUITIN CARBOXYL-TERMINAL HYDROLASE"/>
    <property type="match status" value="1"/>
</dbReference>
<feature type="region of interest" description="Disordered" evidence="9">
    <location>
        <begin position="730"/>
        <end position="821"/>
    </location>
</feature>
<dbReference type="InterPro" id="IPR050164">
    <property type="entry name" value="Peptidase_C19"/>
</dbReference>
<feature type="compositionally biased region" description="Polar residues" evidence="9">
    <location>
        <begin position="72"/>
        <end position="82"/>
    </location>
</feature>
<feature type="compositionally biased region" description="Polar residues" evidence="9">
    <location>
        <begin position="192"/>
        <end position="211"/>
    </location>
</feature>
<dbReference type="GO" id="GO:0004843">
    <property type="term" value="F:cysteine-type deubiquitinase activity"/>
    <property type="evidence" value="ECO:0007669"/>
    <property type="project" value="UniProtKB-EC"/>
</dbReference>
<reference evidence="11 12" key="1">
    <citation type="submission" date="2014-11" db="EMBL/GenBank/DDBJ databases">
        <authorList>
            <person name="Zhu J."/>
            <person name="Qi W."/>
            <person name="Song R."/>
        </authorList>
    </citation>
    <scope>NUCLEOTIDE SEQUENCE [LARGE SCALE GENOMIC DNA]</scope>
</reference>
<keyword evidence="12" id="KW-1185">Reference proteome</keyword>
<dbReference type="GO" id="GO:0005634">
    <property type="term" value="C:nucleus"/>
    <property type="evidence" value="ECO:0007669"/>
    <property type="project" value="TreeGrafter"/>
</dbReference>
<dbReference type="OrthoDB" id="292964at2759"/>
<evidence type="ECO:0000313" key="11">
    <source>
        <dbReference type="EMBL" id="CEM11602.1"/>
    </source>
</evidence>
<feature type="region of interest" description="Disordered" evidence="9">
    <location>
        <begin position="1422"/>
        <end position="1504"/>
    </location>
</feature>
<keyword evidence="7" id="KW-0788">Thiol protease</keyword>
<accession>A0A0G4FEI8</accession>
<evidence type="ECO:0000259" key="10">
    <source>
        <dbReference type="PROSITE" id="PS50235"/>
    </source>
</evidence>
<feature type="compositionally biased region" description="Acidic residues" evidence="9">
    <location>
        <begin position="1473"/>
        <end position="1484"/>
    </location>
</feature>
<dbReference type="PANTHER" id="PTHR24006:SF758">
    <property type="entry name" value="UBIQUITIN CARBOXYL-TERMINAL HYDROLASE 36"/>
    <property type="match status" value="1"/>
</dbReference>
<dbReference type="EC" id="3.4.19.12" evidence="3"/>
<feature type="domain" description="USP" evidence="10">
    <location>
        <begin position="560"/>
        <end position="1052"/>
    </location>
</feature>
<dbReference type="InterPro" id="IPR038765">
    <property type="entry name" value="Papain-like_cys_pep_sf"/>
</dbReference>
<keyword evidence="8" id="KW-0175">Coiled coil</keyword>
<evidence type="ECO:0000256" key="8">
    <source>
        <dbReference type="SAM" id="Coils"/>
    </source>
</evidence>
<comment type="similarity">
    <text evidence="2">Belongs to the peptidase C19 family.</text>
</comment>
<dbReference type="Gene3D" id="3.90.70.10">
    <property type="entry name" value="Cysteine proteinases"/>
    <property type="match status" value="1"/>
</dbReference>
<feature type="compositionally biased region" description="Basic and acidic residues" evidence="9">
    <location>
        <begin position="793"/>
        <end position="805"/>
    </location>
</feature>
<evidence type="ECO:0000256" key="3">
    <source>
        <dbReference type="ARBA" id="ARBA00012759"/>
    </source>
</evidence>
<dbReference type="SUPFAM" id="SSF54001">
    <property type="entry name" value="Cysteine proteinases"/>
    <property type="match status" value="1"/>
</dbReference>
<dbReference type="Pfam" id="PF00443">
    <property type="entry name" value="UCH"/>
    <property type="match status" value="1"/>
</dbReference>
<keyword evidence="6" id="KW-0378">Hydrolase</keyword>
<feature type="compositionally biased region" description="Polar residues" evidence="9">
    <location>
        <begin position="757"/>
        <end position="770"/>
    </location>
</feature>
<dbReference type="InterPro" id="IPR001394">
    <property type="entry name" value="Peptidase_C19_UCH"/>
</dbReference>
<feature type="region of interest" description="Disordered" evidence="9">
    <location>
        <begin position="1"/>
        <end position="96"/>
    </location>
</feature>
<dbReference type="GO" id="GO:0006508">
    <property type="term" value="P:proteolysis"/>
    <property type="evidence" value="ECO:0007669"/>
    <property type="project" value="UniProtKB-KW"/>
</dbReference>
<feature type="compositionally biased region" description="Low complexity" evidence="9">
    <location>
        <begin position="53"/>
        <end position="64"/>
    </location>
</feature>
<feature type="compositionally biased region" description="Gly residues" evidence="9">
    <location>
        <begin position="433"/>
        <end position="454"/>
    </location>
</feature>
<feature type="compositionally biased region" description="Polar residues" evidence="9">
    <location>
        <begin position="1451"/>
        <end position="1464"/>
    </location>
</feature>
<gene>
    <name evidence="11" type="ORF">Vbra_9090</name>
</gene>
<evidence type="ECO:0000256" key="6">
    <source>
        <dbReference type="ARBA" id="ARBA00022801"/>
    </source>
</evidence>
<keyword evidence="5" id="KW-0833">Ubl conjugation pathway</keyword>
<feature type="region of interest" description="Disordered" evidence="9">
    <location>
        <begin position="411"/>
        <end position="464"/>
    </location>
</feature>
<evidence type="ECO:0000256" key="1">
    <source>
        <dbReference type="ARBA" id="ARBA00000707"/>
    </source>
</evidence>
<sequence length="1504" mass="163403">MSSSVGSTPEKDPESTLRRLHQVQTSTADQSHSPSPTDAPSHDGPVAQSSLNSFRASFPAASSREAPKKTMSETNNDNSWKFSSPEAHSPAPEPRRPTAVIGARLAAMERGGQCPRGEDGAAAGVTSSVAAAGDVGGGSSGRFRQIRTERILDSPVPPSTLPLKLLASTQQPTTSLLSSRYRTNGPCALRSAFTQPESSTTGQGRRGLSSLSEVFNGGELPLPTSSRFLSSTRGPFVRQPLRWNSTGEVEGGVAGAGERLTRGSRGLADQRDTLPSTAGSVLGASGAAAGSTKGPSWLKTTDELAKENSMLKAALQRQEKELHEYKEASRKAHSDLMARVQKLELMREADRKILSKGMLKTWDLQMLRQSLLDRLEQLYRSLGWQMPPLRDPMFCGPFDPMFMRPHPINITIPAHANDQSPTTEGAAGEPGEHGGSGQTPPAGGGGGGGGGVSGGEPMSPISPTLLLAGDMADELQPRDVAVGDGRTVELIPVKCGIDGLAAKEAERQVLSSRRNLNDDWEMALALLESLKDGKIVYPHIRPFRRVTQADGTVLDVFVPAALSNPGNGCFFMVLLLIFAHTPEFCRALWNAYTWSSTSQHNLTWSACPPYTIPAGWQHSAASINDWMRQMRNQGRLEALCECEEVTRAVREFGEELAVHLAVLHATPLSFCNVAPLFFTHFNGTQEDITEVFDGTSRLLGLSPMGMSWLTKDKLENIAKEEKACNAHIRKRFGNPTPTTHPHPPPDGSGSVPPRPSANTTAVTETASGVSTAREGEAEETPRSPASGGGGENKAGDKTAAGRDEGAEGAQGAADSKGGAECGRVEGEEGLRFKVEYRNAGVRHFAEECRNVLSGAMVAVREEDGVESSSRTDMTNFVLNVRPEEDTDLKTLLQDHMKDQQQTKAIKSLSYEIPLMAFIVLDRYAYAADKEAGEKTNHRVPLEMELNLNFMTNKLTTTLPQGVDEGSEEARLFYIDQQTIYRLEFVVIHEGELSEGHYFLYKRGGSHHQIQDTIWQKIDNHTVEDCLEDQLRKDAEGGSTHKRSAYVLVYRRVSREEASDPHGLVVISRLEAARRDLSYTLSTKVEDMVGPLIKGAVFMVCGLVMECVDQIQQQHEVFDKKSLPRLDPKSLLRMFWKMWRRVFPWEPQATPTEYLPDIIREIDRIRRVTFNPTEAELLRCVLESGELPMPPQLVEDPRANAALYRPADPSAAPANPLLTSTKKDPRALHGLRMSTNTSIGLNNTRRGGTLSLNQHHNQDDRPKGQAREDRTEEHDTDTRTNRRWGRVVEEEGHKGDGDGDGDGDGREGEDTGEREKTEKTETTDPLLDVREGGVGVGIERFDDMLRRLGGGDKTDTLPASSTLLGLSREINYRDPGISRGTGSSLFPDLFGRSRALDGLRDSADSVISGVSLDLEGGLLEGGSMDSSIGLAEDEQPQRPPTPHSPEELPSAIMQSTTGQQPSSDNMGAAGGTCDEAEAGDAEDESAEHMLDALLSKGHTSRMGGT</sequence>
<dbReference type="PROSITE" id="PS50235">
    <property type="entry name" value="USP_3"/>
    <property type="match status" value="1"/>
</dbReference>
<evidence type="ECO:0000256" key="9">
    <source>
        <dbReference type="SAM" id="MobiDB-lite"/>
    </source>
</evidence>
<feature type="region of interest" description="Disordered" evidence="9">
    <location>
        <begin position="1205"/>
        <end position="1323"/>
    </location>
</feature>
<feature type="region of interest" description="Disordered" evidence="9">
    <location>
        <begin position="191"/>
        <end position="211"/>
    </location>
</feature>
<dbReference type="Proteomes" id="UP000041254">
    <property type="component" value="Unassembled WGS sequence"/>
</dbReference>
<keyword evidence="4" id="KW-0645">Protease</keyword>
<evidence type="ECO:0000256" key="4">
    <source>
        <dbReference type="ARBA" id="ARBA00022670"/>
    </source>
</evidence>
<dbReference type="InterPro" id="IPR028889">
    <property type="entry name" value="USP"/>
</dbReference>
<protein>
    <recommendedName>
        <fullName evidence="3">ubiquitinyl hydrolase 1</fullName>
        <ecNumber evidence="3">3.4.19.12</ecNumber>
    </recommendedName>
</protein>
<feature type="compositionally biased region" description="Basic and acidic residues" evidence="9">
    <location>
        <begin position="1255"/>
        <end position="1323"/>
    </location>
</feature>
<evidence type="ECO:0000256" key="5">
    <source>
        <dbReference type="ARBA" id="ARBA00022786"/>
    </source>
</evidence>
<organism evidence="11 12">
    <name type="scientific">Vitrella brassicaformis (strain CCMP3155)</name>
    <dbReference type="NCBI Taxonomy" id="1169540"/>
    <lineage>
        <taxon>Eukaryota</taxon>
        <taxon>Sar</taxon>
        <taxon>Alveolata</taxon>
        <taxon>Colpodellida</taxon>
        <taxon>Vitrellaceae</taxon>
        <taxon>Vitrella</taxon>
    </lineage>
</organism>
<dbReference type="GO" id="GO:0005829">
    <property type="term" value="C:cytosol"/>
    <property type="evidence" value="ECO:0007669"/>
    <property type="project" value="TreeGrafter"/>
</dbReference>
<feature type="compositionally biased region" description="Low complexity" evidence="9">
    <location>
        <begin position="276"/>
        <end position="296"/>
    </location>
</feature>
<evidence type="ECO:0000256" key="2">
    <source>
        <dbReference type="ARBA" id="ARBA00009085"/>
    </source>
</evidence>
<name>A0A0G4FEI8_VITBC</name>
<comment type="catalytic activity">
    <reaction evidence="1">
        <text>Thiol-dependent hydrolysis of ester, thioester, amide, peptide and isopeptide bonds formed by the C-terminal Gly of ubiquitin (a 76-residue protein attached to proteins as an intracellular targeting signal).</text>
        <dbReference type="EC" id="3.4.19.12"/>
    </reaction>
</comment>
<feature type="compositionally biased region" description="Polar residues" evidence="9">
    <location>
        <begin position="22"/>
        <end position="38"/>
    </location>
</feature>
<evidence type="ECO:0000313" key="12">
    <source>
        <dbReference type="Proteomes" id="UP000041254"/>
    </source>
</evidence>
<dbReference type="InParanoid" id="A0A0G4FEI8"/>
<feature type="compositionally biased region" description="Polar residues" evidence="9">
    <location>
        <begin position="1232"/>
        <end position="1254"/>
    </location>
</feature>